<reference evidence="3" key="1">
    <citation type="submission" date="2007-02" db="EMBL/GenBank/DDBJ databases">
        <title>Complete sequence of Pyrobaculum calidifontis JCM 11548.</title>
        <authorList>
            <consortium name="US DOE Joint Genome Institute"/>
            <person name="Copeland A."/>
            <person name="Lucas S."/>
            <person name="Lapidus A."/>
            <person name="Barry K."/>
            <person name="Glavina del Rio T."/>
            <person name="Dalin E."/>
            <person name="Tice H."/>
            <person name="Pitluck S."/>
            <person name="Chain P."/>
            <person name="Malfatti S."/>
            <person name="Shin M."/>
            <person name="Vergez L."/>
            <person name="Schmutz J."/>
            <person name="Larimer F."/>
            <person name="Land M."/>
            <person name="Hauser L."/>
            <person name="Kyrpides N."/>
            <person name="Mikhailova N."/>
            <person name="Cozen A.E."/>
            <person name="Fitz-Gibbon S.T."/>
            <person name="House C.H."/>
            <person name="Saltikov C."/>
            <person name="Lowe T.M."/>
            <person name="Richardson P."/>
        </authorList>
    </citation>
    <scope>NUCLEOTIDE SEQUENCE [LARGE SCALE GENOMIC DNA]</scope>
    <source>
        <strain evidence="3">JCM 11548</strain>
    </source>
</reference>
<dbReference type="OrthoDB" id="86328at2157"/>
<organism evidence="3 4">
    <name type="scientific">Pyrobaculum calidifontis (strain DSM 21063 / JCM 11548 / VA1)</name>
    <dbReference type="NCBI Taxonomy" id="410359"/>
    <lineage>
        <taxon>Archaea</taxon>
        <taxon>Thermoproteota</taxon>
        <taxon>Thermoprotei</taxon>
        <taxon>Thermoproteales</taxon>
        <taxon>Thermoproteaceae</taxon>
        <taxon>Pyrobaculum</taxon>
    </lineage>
</organism>
<dbReference type="InterPro" id="IPR010172">
    <property type="entry name" value="CRISPR-assoc_prot_TM1791"/>
</dbReference>
<proteinExistence type="predicted"/>
<dbReference type="PANTHER" id="PTHR39965">
    <property type="entry name" value="CRISPR SYSTEM CMR SUBUNIT CMR6"/>
    <property type="match status" value="1"/>
</dbReference>
<dbReference type="NCBIfam" id="TIGR01898">
    <property type="entry name" value="cas_TM1791_cmr6"/>
    <property type="match status" value="1"/>
</dbReference>
<evidence type="ECO:0000313" key="3">
    <source>
        <dbReference type="EMBL" id="ABO08711.1"/>
    </source>
</evidence>
<sequence>MALACLRPGYNIYSCVVRHIISAYEGPGSPKFTELSNQITVELKDVKIDTAPISAYLMYLEEKLKGGSLVARIEAEVTTPLVVHVRNPYMPLEIGLAWHPYFNAPYIPATTIKGALRAYSPPQICGRPAAEVFGTVGDQGALIVTDALPITPDVLGADVITPHYKEPDQVEEHKVRPIPIVFPVVKPGARFAFHIASTELEQRCLSEIWPAIDRAFAKGIGAKTKIGYSRLKKL</sequence>
<dbReference type="STRING" id="410359.Pcal_1287"/>
<dbReference type="GO" id="GO:0051607">
    <property type="term" value="P:defense response to virus"/>
    <property type="evidence" value="ECO:0007669"/>
    <property type="project" value="UniProtKB-KW"/>
</dbReference>
<dbReference type="KEGG" id="pcl:Pcal_1287"/>
<dbReference type="Pfam" id="PF03787">
    <property type="entry name" value="RAMPs"/>
    <property type="match status" value="1"/>
</dbReference>
<dbReference type="HOGENOM" id="CLU_053305_2_1_2"/>
<evidence type="ECO:0000256" key="1">
    <source>
        <dbReference type="ARBA" id="ARBA00023118"/>
    </source>
</evidence>
<dbReference type="InterPro" id="IPR005537">
    <property type="entry name" value="RAMP_III_fam"/>
</dbReference>
<evidence type="ECO:0000259" key="2">
    <source>
        <dbReference type="Pfam" id="PF03787"/>
    </source>
</evidence>
<keyword evidence="1" id="KW-0051">Antiviral defense</keyword>
<dbReference type="RefSeq" id="WP_011849969.1">
    <property type="nucleotide sequence ID" value="NC_009073.1"/>
</dbReference>
<dbReference type="eggNOG" id="arCOG02661">
    <property type="taxonomic scope" value="Archaea"/>
</dbReference>
<name>A3MVP4_PYRCJ</name>
<dbReference type="AlphaFoldDB" id="A3MVP4"/>
<accession>A3MVP4</accession>
<dbReference type="Proteomes" id="UP000001431">
    <property type="component" value="Chromosome"/>
</dbReference>
<protein>
    <submittedName>
        <fullName evidence="3">CRISPR-associated protein, Cmr6 family</fullName>
    </submittedName>
</protein>
<dbReference type="EMBL" id="CP000561">
    <property type="protein sequence ID" value="ABO08711.1"/>
    <property type="molecule type" value="Genomic_DNA"/>
</dbReference>
<keyword evidence="4" id="KW-1185">Reference proteome</keyword>
<dbReference type="GeneID" id="4909258"/>
<dbReference type="PANTHER" id="PTHR39965:SF1">
    <property type="entry name" value="CRISPR SYSTEM CMR SUBUNIT CMR6"/>
    <property type="match status" value="1"/>
</dbReference>
<evidence type="ECO:0000313" key="4">
    <source>
        <dbReference type="Proteomes" id="UP000001431"/>
    </source>
</evidence>
<gene>
    <name evidence="3" type="ordered locus">Pcal_1287</name>
</gene>
<feature type="domain" description="CRISPR type III-associated protein" evidence="2">
    <location>
        <begin position="90"/>
        <end position="232"/>
    </location>
</feature>